<evidence type="ECO:0000313" key="20">
    <source>
        <dbReference type="EMBL" id="KAJ8996252.1"/>
    </source>
</evidence>
<sequence>MNMDDSQLSGLGDDVHSQSSTEHPADRPGAAKPSTKNASNTQPTYEDVKQHEENLRRELDSVRQVNLAIEGVIQSLSKAKDNMRVVNNTVDAASTLLNTWTRILSQTEHNQRLILDPAWQGAIQDIADIEEEMLEQQRAAERRDAEAQEKKLAAARQAEAEEKRKAELQAKQAKGPSRGGSRIGSTGRGTRAPSSGYVPVGGTGTSSSASSVRRGTGSVRRSSSGIGRGGVAGRGSRARG</sequence>
<accession>A0AAN6F667</accession>
<dbReference type="AlphaFoldDB" id="A0AAN6F667"/>
<evidence type="ECO:0000256" key="10">
    <source>
        <dbReference type="ARBA" id="ARBA00022829"/>
    </source>
</evidence>
<dbReference type="InterPro" id="IPR013960">
    <property type="entry name" value="DASH_Duo1"/>
</dbReference>
<evidence type="ECO:0000256" key="13">
    <source>
        <dbReference type="ARBA" id="ARBA00023212"/>
    </source>
</evidence>
<keyword evidence="5" id="KW-0158">Chromosome</keyword>
<reference evidence="20" key="1">
    <citation type="submission" date="2023-01" db="EMBL/GenBank/DDBJ databases">
        <title>Exophiala dermititidis isolated from Cystic Fibrosis Patient.</title>
        <authorList>
            <person name="Kurbessoian T."/>
            <person name="Crocker A."/>
            <person name="Murante D."/>
            <person name="Hogan D.A."/>
            <person name="Stajich J.E."/>
        </authorList>
    </citation>
    <scope>NUCLEOTIDE SEQUENCE</scope>
    <source>
        <strain evidence="20">Ex8</strain>
    </source>
</reference>
<keyword evidence="7" id="KW-0132">Cell division</keyword>
<evidence type="ECO:0000256" key="17">
    <source>
        <dbReference type="ARBA" id="ARBA00044152"/>
    </source>
</evidence>
<evidence type="ECO:0000256" key="6">
    <source>
        <dbReference type="ARBA" id="ARBA00022490"/>
    </source>
</evidence>
<evidence type="ECO:0000313" key="21">
    <source>
        <dbReference type="Proteomes" id="UP001161757"/>
    </source>
</evidence>
<evidence type="ECO:0000256" key="14">
    <source>
        <dbReference type="ARBA" id="ARBA00023242"/>
    </source>
</evidence>
<evidence type="ECO:0000256" key="11">
    <source>
        <dbReference type="ARBA" id="ARBA00022838"/>
    </source>
</evidence>
<dbReference type="Pfam" id="PF08651">
    <property type="entry name" value="DASH_Duo1"/>
    <property type="match status" value="1"/>
</dbReference>
<keyword evidence="14" id="KW-0539">Nucleus</keyword>
<dbReference type="GO" id="GO:0000278">
    <property type="term" value="P:mitotic cell cycle"/>
    <property type="evidence" value="ECO:0007669"/>
    <property type="project" value="InterPro"/>
</dbReference>
<dbReference type="EMBL" id="JAJGCB010000001">
    <property type="protein sequence ID" value="KAJ8996252.1"/>
    <property type="molecule type" value="Genomic_DNA"/>
</dbReference>
<dbReference type="PANTHER" id="PTHR28216:SF1">
    <property type="entry name" value="DASH COMPLEX SUBUNIT DUO1"/>
    <property type="match status" value="1"/>
</dbReference>
<evidence type="ECO:0000256" key="16">
    <source>
        <dbReference type="ARBA" id="ARBA00023328"/>
    </source>
</evidence>
<comment type="similarity">
    <text evidence="4">Belongs to the DASH complex DUO1 family.</text>
</comment>
<evidence type="ECO:0000256" key="18">
    <source>
        <dbReference type="ARBA" id="ARBA00044358"/>
    </source>
</evidence>
<protein>
    <recommendedName>
        <fullName evidence="17">DASH complex subunit DUO1</fullName>
    </recommendedName>
    <alternativeName>
        <fullName evidence="18">Outer kinetochore protein DUO1</fullName>
    </alternativeName>
</protein>
<dbReference type="GO" id="GO:0042729">
    <property type="term" value="C:DASH complex"/>
    <property type="evidence" value="ECO:0007669"/>
    <property type="project" value="InterPro"/>
</dbReference>
<feature type="compositionally biased region" description="Low complexity" evidence="19">
    <location>
        <begin position="205"/>
        <end position="225"/>
    </location>
</feature>
<comment type="subcellular location">
    <subcellularLocation>
        <location evidence="3">Chromosome</location>
        <location evidence="3">Centromere</location>
        <location evidence="3">Kinetochore</location>
    </subcellularLocation>
    <subcellularLocation>
        <location evidence="2">Cytoplasm</location>
        <location evidence="2">Cytoskeleton</location>
        <location evidence="2">Spindle</location>
    </subcellularLocation>
    <subcellularLocation>
        <location evidence="1">Nucleus</location>
    </subcellularLocation>
</comment>
<dbReference type="PANTHER" id="PTHR28216">
    <property type="entry name" value="DASH COMPLEX SUBUNIT DUO1"/>
    <property type="match status" value="1"/>
</dbReference>
<dbReference type="GO" id="GO:0007059">
    <property type="term" value="P:chromosome segregation"/>
    <property type="evidence" value="ECO:0007669"/>
    <property type="project" value="UniProtKB-KW"/>
</dbReference>
<feature type="region of interest" description="Disordered" evidence="19">
    <location>
        <begin position="1"/>
        <end position="53"/>
    </location>
</feature>
<evidence type="ECO:0000256" key="8">
    <source>
        <dbReference type="ARBA" id="ARBA00022701"/>
    </source>
</evidence>
<keyword evidence="8" id="KW-0493">Microtubule</keyword>
<dbReference type="Proteomes" id="UP001161757">
    <property type="component" value="Unassembled WGS sequence"/>
</dbReference>
<evidence type="ECO:0000256" key="7">
    <source>
        <dbReference type="ARBA" id="ARBA00022618"/>
    </source>
</evidence>
<comment type="caution">
    <text evidence="20">The sequence shown here is derived from an EMBL/GenBank/DDBJ whole genome shotgun (WGS) entry which is preliminary data.</text>
</comment>
<gene>
    <name evidence="20" type="ORF">HRR80_000983</name>
</gene>
<evidence type="ECO:0000256" key="1">
    <source>
        <dbReference type="ARBA" id="ARBA00004123"/>
    </source>
</evidence>
<evidence type="ECO:0000256" key="5">
    <source>
        <dbReference type="ARBA" id="ARBA00022454"/>
    </source>
</evidence>
<evidence type="ECO:0000256" key="2">
    <source>
        <dbReference type="ARBA" id="ARBA00004186"/>
    </source>
</evidence>
<feature type="compositionally biased region" description="Basic and acidic residues" evidence="19">
    <location>
        <begin position="138"/>
        <end position="168"/>
    </location>
</feature>
<feature type="compositionally biased region" description="Low complexity" evidence="19">
    <location>
        <begin position="183"/>
        <end position="198"/>
    </location>
</feature>
<feature type="region of interest" description="Disordered" evidence="19">
    <location>
        <begin position="137"/>
        <end position="240"/>
    </location>
</feature>
<feature type="compositionally biased region" description="Polar residues" evidence="19">
    <location>
        <begin position="34"/>
        <end position="44"/>
    </location>
</feature>
<keyword evidence="10" id="KW-0159">Chromosome partition</keyword>
<evidence type="ECO:0000256" key="4">
    <source>
        <dbReference type="ARBA" id="ARBA00005366"/>
    </source>
</evidence>
<evidence type="ECO:0000256" key="15">
    <source>
        <dbReference type="ARBA" id="ARBA00023306"/>
    </source>
</evidence>
<keyword evidence="15" id="KW-0131">Cell cycle</keyword>
<evidence type="ECO:0000256" key="12">
    <source>
        <dbReference type="ARBA" id="ARBA00023054"/>
    </source>
</evidence>
<proteinExistence type="inferred from homology"/>
<name>A0AAN6F667_EXODE</name>
<evidence type="ECO:0000256" key="9">
    <source>
        <dbReference type="ARBA" id="ARBA00022776"/>
    </source>
</evidence>
<keyword evidence="9" id="KW-0498">Mitosis</keyword>
<keyword evidence="13" id="KW-0206">Cytoskeleton</keyword>
<dbReference type="GO" id="GO:0072686">
    <property type="term" value="C:mitotic spindle"/>
    <property type="evidence" value="ECO:0007669"/>
    <property type="project" value="InterPro"/>
</dbReference>
<keyword evidence="16" id="KW-0137">Centromere</keyword>
<dbReference type="GO" id="GO:0005874">
    <property type="term" value="C:microtubule"/>
    <property type="evidence" value="ECO:0007669"/>
    <property type="project" value="UniProtKB-KW"/>
</dbReference>
<organism evidence="20 21">
    <name type="scientific">Exophiala dermatitidis</name>
    <name type="common">Black yeast-like fungus</name>
    <name type="synonym">Wangiella dermatitidis</name>
    <dbReference type="NCBI Taxonomy" id="5970"/>
    <lineage>
        <taxon>Eukaryota</taxon>
        <taxon>Fungi</taxon>
        <taxon>Dikarya</taxon>
        <taxon>Ascomycota</taxon>
        <taxon>Pezizomycotina</taxon>
        <taxon>Eurotiomycetes</taxon>
        <taxon>Chaetothyriomycetidae</taxon>
        <taxon>Chaetothyriales</taxon>
        <taxon>Herpotrichiellaceae</taxon>
        <taxon>Exophiala</taxon>
    </lineage>
</organism>
<dbReference type="GO" id="GO:0051301">
    <property type="term" value="P:cell division"/>
    <property type="evidence" value="ECO:0007669"/>
    <property type="project" value="UniProtKB-KW"/>
</dbReference>
<keyword evidence="11" id="KW-0995">Kinetochore</keyword>
<keyword evidence="12" id="KW-0175">Coiled coil</keyword>
<evidence type="ECO:0000256" key="3">
    <source>
        <dbReference type="ARBA" id="ARBA00004629"/>
    </source>
</evidence>
<keyword evidence="6" id="KW-0963">Cytoplasm</keyword>
<evidence type="ECO:0000256" key="19">
    <source>
        <dbReference type="SAM" id="MobiDB-lite"/>
    </source>
</evidence>